<dbReference type="RefSeq" id="WP_253667622.1">
    <property type="nucleotide sequence ID" value="NZ_JAMTCP010000001.1"/>
</dbReference>
<evidence type="ECO:0000256" key="1">
    <source>
        <dbReference type="ARBA" id="ARBA00004651"/>
    </source>
</evidence>
<dbReference type="SUPFAM" id="SSF103473">
    <property type="entry name" value="MFS general substrate transporter"/>
    <property type="match status" value="1"/>
</dbReference>
<dbReference type="InterPro" id="IPR036259">
    <property type="entry name" value="MFS_trans_sf"/>
</dbReference>
<organism evidence="7 8">
    <name type="scientific">Streptoalloteichus tenebrarius (strain ATCC 17920 / DSM 40477 / JCM 4838 / CBS 697.72 / NBRC 16177 / NCIMB 11028 / NRRL B-12390 / A12253. 1 / ISP 5477)</name>
    <name type="common">Streptomyces tenebrarius</name>
    <dbReference type="NCBI Taxonomy" id="1933"/>
    <lineage>
        <taxon>Bacteria</taxon>
        <taxon>Bacillati</taxon>
        <taxon>Actinomycetota</taxon>
        <taxon>Actinomycetes</taxon>
        <taxon>Pseudonocardiales</taxon>
        <taxon>Pseudonocardiaceae</taxon>
        <taxon>Streptoalloteichus</taxon>
    </lineage>
</organism>
<feature type="transmembrane region" description="Helical" evidence="5">
    <location>
        <begin position="309"/>
        <end position="329"/>
    </location>
</feature>
<evidence type="ECO:0000256" key="5">
    <source>
        <dbReference type="SAM" id="Phobius"/>
    </source>
</evidence>
<feature type="transmembrane region" description="Helical" evidence="5">
    <location>
        <begin position="239"/>
        <end position="256"/>
    </location>
</feature>
<proteinExistence type="predicted"/>
<dbReference type="Proteomes" id="UP001205311">
    <property type="component" value="Unassembled WGS sequence"/>
</dbReference>
<sequence>MASPTETDPTGTTAPPARALLALVVIGTALVVIDMTIVTIGLPQIQADLHGTLAGTQWVIVAYMITMGAVTQVVGTLSDRLGRRRTYLTGVLVFTLASVVCGLAQDTLVLNLARAAQGVGGAILMTNAVPLLSHGYEGQRRNMAIATWTTMSTAASLVAPLLGGVLVDLLGWRAMFLVNVPFGVVAVALGLRALPADRPARGGLASLDWTGTALLVIALALANFALLRGEEQGWTSPSTLTQLGVAAALFVAFLVLQTRISAPTLDLSLFRVPAFTGAAFAIFMSRVLTIGGTVYFVQYFQNSLHLSPTASGLLLMPVFVAQMAAGMLGGKLQAWMPPAHVIAIGYACKGIGAAWMALAFSPGAQPWLLALPLLLWGTGGGVAGSPVFAVAMDAATKARAGMAAGTMTTLASVGAGVGTVILGVLYKSRLSSVVSADPALPTEQRTAITDAVAQGDVPKALDLVPAAAQETTRHVFEQAFAAAASSVLFTSAALAAVTMAAALVLIRKRNPREAELAKDAPAADSEAGTPSVH</sequence>
<evidence type="ECO:0000313" key="7">
    <source>
        <dbReference type="EMBL" id="MCP2256647.1"/>
    </source>
</evidence>
<dbReference type="CDD" id="cd17321">
    <property type="entry name" value="MFS_MMR_MDR_like"/>
    <property type="match status" value="1"/>
</dbReference>
<feature type="transmembrane region" description="Helical" evidence="5">
    <location>
        <begin position="206"/>
        <end position="227"/>
    </location>
</feature>
<reference evidence="7 8" key="1">
    <citation type="submission" date="2022-06" db="EMBL/GenBank/DDBJ databases">
        <title>Genomic Encyclopedia of Archaeal and Bacterial Type Strains, Phase II (KMG-II): from individual species to whole genera.</title>
        <authorList>
            <person name="Goeker M."/>
        </authorList>
    </citation>
    <scope>NUCLEOTIDE SEQUENCE [LARGE SCALE GENOMIC DNA]</scope>
    <source>
        <strain evidence="7 8">DSM 40477</strain>
    </source>
</reference>
<comment type="subcellular location">
    <subcellularLocation>
        <location evidence="1">Cell membrane</location>
        <topology evidence="1">Multi-pass membrane protein</topology>
    </subcellularLocation>
</comment>
<feature type="transmembrane region" description="Helical" evidence="5">
    <location>
        <begin position="268"/>
        <end position="297"/>
    </location>
</feature>
<dbReference type="Gene3D" id="1.20.1720.10">
    <property type="entry name" value="Multidrug resistance protein D"/>
    <property type="match status" value="1"/>
</dbReference>
<gene>
    <name evidence="7" type="ORF">LX15_000330</name>
</gene>
<feature type="transmembrane region" description="Helical" evidence="5">
    <location>
        <begin position="54"/>
        <end position="74"/>
    </location>
</feature>
<evidence type="ECO:0000259" key="6">
    <source>
        <dbReference type="PROSITE" id="PS50850"/>
    </source>
</evidence>
<dbReference type="EMBL" id="JAMTCP010000001">
    <property type="protein sequence ID" value="MCP2256647.1"/>
    <property type="molecule type" value="Genomic_DNA"/>
</dbReference>
<comment type="caution">
    <text evidence="7">The sequence shown here is derived from an EMBL/GenBank/DDBJ whole genome shotgun (WGS) entry which is preliminary data.</text>
</comment>
<feature type="transmembrane region" description="Helical" evidence="5">
    <location>
        <begin position="367"/>
        <end position="391"/>
    </location>
</feature>
<dbReference type="PANTHER" id="PTHR42718">
    <property type="entry name" value="MAJOR FACILITATOR SUPERFAMILY MULTIDRUG TRANSPORTER MFSC"/>
    <property type="match status" value="1"/>
</dbReference>
<evidence type="ECO:0000256" key="3">
    <source>
        <dbReference type="ARBA" id="ARBA00022989"/>
    </source>
</evidence>
<evidence type="ECO:0000313" key="8">
    <source>
        <dbReference type="Proteomes" id="UP001205311"/>
    </source>
</evidence>
<feature type="transmembrane region" description="Helical" evidence="5">
    <location>
        <begin position="479"/>
        <end position="506"/>
    </location>
</feature>
<dbReference type="InterPro" id="IPR005829">
    <property type="entry name" value="Sugar_transporter_CS"/>
</dbReference>
<feature type="transmembrane region" description="Helical" evidence="5">
    <location>
        <begin position="403"/>
        <end position="426"/>
    </location>
</feature>
<name>A0ABT1HM97_STRSD</name>
<dbReference type="PROSITE" id="PS50850">
    <property type="entry name" value="MFS"/>
    <property type="match status" value="1"/>
</dbReference>
<dbReference type="InterPro" id="IPR020846">
    <property type="entry name" value="MFS_dom"/>
</dbReference>
<feature type="transmembrane region" description="Helical" evidence="5">
    <location>
        <begin position="20"/>
        <end position="42"/>
    </location>
</feature>
<keyword evidence="2 5" id="KW-0812">Transmembrane</keyword>
<evidence type="ECO:0000256" key="2">
    <source>
        <dbReference type="ARBA" id="ARBA00022692"/>
    </source>
</evidence>
<dbReference type="Pfam" id="PF07690">
    <property type="entry name" value="MFS_1"/>
    <property type="match status" value="1"/>
</dbReference>
<keyword evidence="3 5" id="KW-1133">Transmembrane helix</keyword>
<dbReference type="Gene3D" id="1.20.1250.20">
    <property type="entry name" value="MFS general substrate transporter like domains"/>
    <property type="match status" value="1"/>
</dbReference>
<dbReference type="PANTHER" id="PTHR42718:SF49">
    <property type="entry name" value="EXPORT PROTEIN"/>
    <property type="match status" value="1"/>
</dbReference>
<protein>
    <submittedName>
        <fullName evidence="7">Drug resistance transporter, EmrB/QacA subfamily</fullName>
    </submittedName>
</protein>
<dbReference type="InterPro" id="IPR011701">
    <property type="entry name" value="MFS"/>
</dbReference>
<feature type="transmembrane region" description="Helical" evidence="5">
    <location>
        <begin position="144"/>
        <end position="166"/>
    </location>
</feature>
<feature type="transmembrane region" description="Helical" evidence="5">
    <location>
        <begin position="341"/>
        <end position="361"/>
    </location>
</feature>
<accession>A0ABT1HM97</accession>
<dbReference type="PROSITE" id="PS00216">
    <property type="entry name" value="SUGAR_TRANSPORT_1"/>
    <property type="match status" value="1"/>
</dbReference>
<keyword evidence="8" id="KW-1185">Reference proteome</keyword>
<feature type="domain" description="Major facilitator superfamily (MFS) profile" evidence="6">
    <location>
        <begin position="20"/>
        <end position="510"/>
    </location>
</feature>
<feature type="transmembrane region" description="Helical" evidence="5">
    <location>
        <begin position="172"/>
        <end position="194"/>
    </location>
</feature>
<feature type="transmembrane region" description="Helical" evidence="5">
    <location>
        <begin position="86"/>
        <end position="105"/>
    </location>
</feature>
<evidence type="ECO:0000256" key="4">
    <source>
        <dbReference type="ARBA" id="ARBA00023136"/>
    </source>
</evidence>
<keyword evidence="4 5" id="KW-0472">Membrane</keyword>